<evidence type="ECO:0000313" key="3">
    <source>
        <dbReference type="Proteomes" id="UP000886611"/>
    </source>
</evidence>
<dbReference type="EMBL" id="JAATIS010000147">
    <property type="protein sequence ID" value="KAG2469880.1"/>
    <property type="molecule type" value="Genomic_DNA"/>
</dbReference>
<feature type="transmembrane region" description="Helical" evidence="1">
    <location>
        <begin position="323"/>
        <end position="342"/>
    </location>
</feature>
<dbReference type="PANTHER" id="PTHR21274:SF1">
    <property type="entry name" value="TRANSMEMBRANE PROTEIN 67"/>
    <property type="match status" value="1"/>
</dbReference>
<dbReference type="GO" id="GO:0036038">
    <property type="term" value="C:MKS complex"/>
    <property type="evidence" value="ECO:0007669"/>
    <property type="project" value="InterPro"/>
</dbReference>
<keyword evidence="1" id="KW-0812">Transmembrane</keyword>
<reference evidence="2 3" key="1">
    <citation type="journal article" date="2021" name="Cell">
        <title>Tracing the genetic footprints of vertebrate landing in non-teleost ray-finned fishes.</title>
        <authorList>
            <person name="Bi X."/>
            <person name="Wang K."/>
            <person name="Yang L."/>
            <person name="Pan H."/>
            <person name="Jiang H."/>
            <person name="Wei Q."/>
            <person name="Fang M."/>
            <person name="Yu H."/>
            <person name="Zhu C."/>
            <person name="Cai Y."/>
            <person name="He Y."/>
            <person name="Gan X."/>
            <person name="Zeng H."/>
            <person name="Yu D."/>
            <person name="Zhu Y."/>
            <person name="Jiang H."/>
            <person name="Qiu Q."/>
            <person name="Yang H."/>
            <person name="Zhang Y.E."/>
            <person name="Wang W."/>
            <person name="Zhu M."/>
            <person name="He S."/>
            <person name="Zhang G."/>
        </authorList>
    </citation>
    <scope>NUCLEOTIDE SEQUENCE [LARGE SCALE GENOMIC DNA]</scope>
    <source>
        <strain evidence="2">Bchr_013</strain>
    </source>
</reference>
<keyword evidence="1" id="KW-0472">Membrane</keyword>
<dbReference type="Pfam" id="PF09773">
    <property type="entry name" value="Meckelin"/>
    <property type="match status" value="2"/>
</dbReference>
<dbReference type="PANTHER" id="PTHR21274">
    <property type="entry name" value="MECKELIN"/>
    <property type="match status" value="1"/>
</dbReference>
<accession>A0A8X7XIS8</accession>
<proteinExistence type="predicted"/>
<feature type="non-terminal residue" evidence="2">
    <location>
        <position position="1"/>
    </location>
</feature>
<evidence type="ECO:0000313" key="2">
    <source>
        <dbReference type="EMBL" id="KAG2469880.1"/>
    </source>
</evidence>
<dbReference type="AlphaFoldDB" id="A0A8X7XIS8"/>
<dbReference type="GO" id="GO:0060271">
    <property type="term" value="P:cilium assembly"/>
    <property type="evidence" value="ECO:0007669"/>
    <property type="project" value="InterPro"/>
</dbReference>
<evidence type="ECO:0000256" key="1">
    <source>
        <dbReference type="SAM" id="Phobius"/>
    </source>
</evidence>
<name>A0A8X7XIS8_POLSE</name>
<keyword evidence="3" id="KW-1185">Reference proteome</keyword>
<feature type="non-terminal residue" evidence="2">
    <location>
        <position position="711"/>
    </location>
</feature>
<feature type="transmembrane region" description="Helical" evidence="1">
    <location>
        <begin position="450"/>
        <end position="474"/>
    </location>
</feature>
<organism evidence="2 3">
    <name type="scientific">Polypterus senegalus</name>
    <name type="common">Senegal bichir</name>
    <dbReference type="NCBI Taxonomy" id="55291"/>
    <lineage>
        <taxon>Eukaryota</taxon>
        <taxon>Metazoa</taxon>
        <taxon>Chordata</taxon>
        <taxon>Craniata</taxon>
        <taxon>Vertebrata</taxon>
        <taxon>Euteleostomi</taxon>
        <taxon>Actinopterygii</taxon>
        <taxon>Polypteriformes</taxon>
        <taxon>Polypteridae</taxon>
        <taxon>Polypterus</taxon>
    </lineage>
</organism>
<comment type="caution">
    <text evidence="2">The sequence shown here is derived from an EMBL/GenBank/DDBJ whole genome shotgun (WGS) entry which is preliminary data.</text>
</comment>
<gene>
    <name evidence="2" type="primary">Tmem67_1</name>
    <name evidence="2" type="ORF">GTO96_0022746</name>
</gene>
<feature type="transmembrane region" description="Helical" evidence="1">
    <location>
        <begin position="392"/>
        <end position="410"/>
    </location>
</feature>
<dbReference type="Proteomes" id="UP000886611">
    <property type="component" value="Unassembled WGS sequence"/>
</dbReference>
<protein>
    <submittedName>
        <fullName evidence="2">MKS3 protein</fullName>
    </submittedName>
</protein>
<keyword evidence="1" id="KW-1133">Transmembrane helix</keyword>
<sequence length="711" mass="79285">MLAEIGLLLSEEGKDEGKVCLEAEGEEEGKKSGSDEKDKLTVEAEGTKLTNATMKNYGKEESFIVLSNDCSSNDHRVLTEHKAPTLLVLKLIESEIYNNQTACQLLTNFVILNVNGVTSKAYNLYQAASTAPYLPQLFYWSGTTGTLGQSAPKGLSFLRNAKMTFKIAKYDARGKFLGWDDVKGGTLQCSIQVSQLLVRFPEPVFYELFLQYNDSSGNAMVWPVPVLSQNLLQANPGTGALRRFFLVDGLTGKQNSLSDQPQYVTYASSLTLSVYLPISSPGNTPPFLLTVQYSTVNNVGQTNPQAQVAFAVTYSMDQSTMTLNTNIALGVLGSLSVFLAMLQTSSWSRRSGQQFINFMGQQSTVAVALPSPGGTVEVDFIIYLSLAFAFKALELLHILVVQVTISIFLIDWEKPVNNKSSSGVKNITARDLNLAVQPGADNYLAPWSPILRYGITASIWLAAGLLQVLYIVLIYERFVEDKIRQFVDLCAMSNVSVFILMHRCYGFYIHGRSVHGHTDVSMEVMRSNLRKEAENLCALRGLEPNSEIQTFEFLLTDKVQWQIERIMQPLSKVHKDMDYIVKDKLFLEKIMHYEFQHPTERSIFYNDPDGILFSNVLCYGNELTLLLFDLLLFCVIDLGTQNFVLAAIITFLVQQVKSSVMEDHRNHQVEGFFHQIGWPSSDSAVEWPIGGGSLMAKVSRTLSKSKSYCDM</sequence>
<dbReference type="InterPro" id="IPR019170">
    <property type="entry name" value="Meckelin"/>
</dbReference>